<protein>
    <submittedName>
        <fullName evidence="2">Uncharacterized protein</fullName>
    </submittedName>
</protein>
<feature type="region of interest" description="Disordered" evidence="1">
    <location>
        <begin position="1"/>
        <end position="33"/>
    </location>
</feature>
<gene>
    <name evidence="2" type="ORF">A2W18_09845</name>
</gene>
<comment type="caution">
    <text evidence="2">The sequence shown here is derived from an EMBL/GenBank/DDBJ whole genome shotgun (WGS) entry which is preliminary data.</text>
</comment>
<accession>A0A1F6VAH5</accession>
<evidence type="ECO:0000313" key="3">
    <source>
        <dbReference type="Proteomes" id="UP000179076"/>
    </source>
</evidence>
<dbReference type="EMBL" id="MFSP01000083">
    <property type="protein sequence ID" value="OGI66632.1"/>
    <property type="molecule type" value="Genomic_DNA"/>
</dbReference>
<reference evidence="2 3" key="1">
    <citation type="journal article" date="2016" name="Nat. Commun.">
        <title>Thousands of microbial genomes shed light on interconnected biogeochemical processes in an aquifer system.</title>
        <authorList>
            <person name="Anantharaman K."/>
            <person name="Brown C.T."/>
            <person name="Hug L.A."/>
            <person name="Sharon I."/>
            <person name="Castelle C.J."/>
            <person name="Probst A.J."/>
            <person name="Thomas B.C."/>
            <person name="Singh A."/>
            <person name="Wilkins M.J."/>
            <person name="Karaoz U."/>
            <person name="Brodie E.L."/>
            <person name="Williams K.H."/>
            <person name="Hubbard S.S."/>
            <person name="Banfield J.F."/>
        </authorList>
    </citation>
    <scope>NUCLEOTIDE SEQUENCE [LARGE SCALE GENOMIC DNA]</scope>
</reference>
<evidence type="ECO:0000313" key="2">
    <source>
        <dbReference type="EMBL" id="OGI66632.1"/>
    </source>
</evidence>
<dbReference type="AlphaFoldDB" id="A0A1F6VAH5"/>
<proteinExistence type="predicted"/>
<sequence length="65" mass="7542">MKPVRGADRKSAPETEDTDGLWLGEGPKPEKRRHRLRHRGGVVLFAYFLLDKQEKVRRPRFGNGK</sequence>
<organism evidence="2 3">
    <name type="scientific">Candidatus Muproteobacteria bacterium RBG_16_60_9</name>
    <dbReference type="NCBI Taxonomy" id="1817755"/>
    <lineage>
        <taxon>Bacteria</taxon>
        <taxon>Pseudomonadati</taxon>
        <taxon>Pseudomonadota</taxon>
        <taxon>Candidatus Muproteobacteria</taxon>
    </lineage>
</organism>
<feature type="compositionally biased region" description="Basic and acidic residues" evidence="1">
    <location>
        <begin position="1"/>
        <end position="13"/>
    </location>
</feature>
<dbReference type="Proteomes" id="UP000179076">
    <property type="component" value="Unassembled WGS sequence"/>
</dbReference>
<evidence type="ECO:0000256" key="1">
    <source>
        <dbReference type="SAM" id="MobiDB-lite"/>
    </source>
</evidence>
<name>A0A1F6VAH5_9PROT</name>